<dbReference type="Pfam" id="PF03215">
    <property type="entry name" value="Rad17"/>
    <property type="match status" value="1"/>
</dbReference>
<dbReference type="GO" id="GO:0003689">
    <property type="term" value="F:DNA clamp loader activity"/>
    <property type="evidence" value="ECO:0007669"/>
    <property type="project" value="TreeGrafter"/>
</dbReference>
<dbReference type="InterPro" id="IPR004582">
    <property type="entry name" value="Checkpoint_prot_Rad17_Rad24"/>
</dbReference>
<keyword evidence="5" id="KW-0067">ATP-binding</keyword>
<dbReference type="EMBL" id="NEVH01023279">
    <property type="protein sequence ID" value="PNF18131.1"/>
    <property type="molecule type" value="Genomic_DNA"/>
</dbReference>
<organism evidence="9 10">
    <name type="scientific">Cryptotermes secundus</name>
    <dbReference type="NCBI Taxonomy" id="105785"/>
    <lineage>
        <taxon>Eukaryota</taxon>
        <taxon>Metazoa</taxon>
        <taxon>Ecdysozoa</taxon>
        <taxon>Arthropoda</taxon>
        <taxon>Hexapoda</taxon>
        <taxon>Insecta</taxon>
        <taxon>Pterygota</taxon>
        <taxon>Neoptera</taxon>
        <taxon>Polyneoptera</taxon>
        <taxon>Dictyoptera</taxon>
        <taxon>Blattodea</taxon>
        <taxon>Blattoidea</taxon>
        <taxon>Termitoidae</taxon>
        <taxon>Kalotermitidae</taxon>
        <taxon>Cryptotermitinae</taxon>
        <taxon>Cryptotermes</taxon>
    </lineage>
</organism>
<evidence type="ECO:0000256" key="7">
    <source>
        <dbReference type="ARBA" id="ARBA00023306"/>
    </source>
</evidence>
<keyword evidence="6" id="KW-0539">Nucleus</keyword>
<evidence type="ECO:0000256" key="6">
    <source>
        <dbReference type="ARBA" id="ARBA00023242"/>
    </source>
</evidence>
<dbReference type="InParanoid" id="A0A2J7PP75"/>
<gene>
    <name evidence="9" type="ORF">B7P43_G02620</name>
</gene>
<dbReference type="Proteomes" id="UP000235965">
    <property type="component" value="Unassembled WGS sequence"/>
</dbReference>
<comment type="similarity">
    <text evidence="2">Belongs to the rad17/RAD24 family.</text>
</comment>
<keyword evidence="4" id="KW-0227">DNA damage</keyword>
<dbReference type="InterPro" id="IPR027417">
    <property type="entry name" value="P-loop_NTPase"/>
</dbReference>
<feature type="region of interest" description="Disordered" evidence="8">
    <location>
        <begin position="289"/>
        <end position="322"/>
    </location>
</feature>
<dbReference type="AlphaFoldDB" id="A0A2J7PP75"/>
<keyword evidence="3" id="KW-0547">Nucleotide-binding</keyword>
<protein>
    <recommendedName>
        <fullName evidence="11">Cell cycle checkpoint protein RAD17</fullName>
    </recommendedName>
</protein>
<dbReference type="EMBL" id="NEVH01023279">
    <property type="protein sequence ID" value="PNF18128.1"/>
    <property type="molecule type" value="Genomic_DNA"/>
</dbReference>
<feature type="compositionally biased region" description="Polar residues" evidence="8">
    <location>
        <begin position="309"/>
        <end position="322"/>
    </location>
</feature>
<evidence type="ECO:0000256" key="4">
    <source>
        <dbReference type="ARBA" id="ARBA00022763"/>
    </source>
</evidence>
<dbReference type="PANTHER" id="PTHR12172">
    <property type="entry name" value="CELL CYCLE CHECKPOINT PROTEIN RAD17"/>
    <property type="match status" value="1"/>
</dbReference>
<evidence type="ECO:0000256" key="5">
    <source>
        <dbReference type="ARBA" id="ARBA00022840"/>
    </source>
</evidence>
<dbReference type="OrthoDB" id="10265971at2759"/>
<dbReference type="GO" id="GO:0005524">
    <property type="term" value="F:ATP binding"/>
    <property type="evidence" value="ECO:0007669"/>
    <property type="project" value="UniProtKB-KW"/>
</dbReference>
<dbReference type="GO" id="GO:0006281">
    <property type="term" value="P:DNA repair"/>
    <property type="evidence" value="ECO:0007669"/>
    <property type="project" value="InterPro"/>
</dbReference>
<keyword evidence="7" id="KW-0131">Cell cycle</keyword>
<evidence type="ECO:0000256" key="8">
    <source>
        <dbReference type="SAM" id="MobiDB-lite"/>
    </source>
</evidence>
<evidence type="ECO:0000313" key="9">
    <source>
        <dbReference type="EMBL" id="PNF18128.1"/>
    </source>
</evidence>
<evidence type="ECO:0008006" key="11">
    <source>
        <dbReference type="Google" id="ProtNLM"/>
    </source>
</evidence>
<dbReference type="STRING" id="105785.A0A2J7PP75"/>
<evidence type="ECO:0000256" key="2">
    <source>
        <dbReference type="ARBA" id="ARBA00006168"/>
    </source>
</evidence>
<proteinExistence type="inferred from homology"/>
<evidence type="ECO:0000313" key="10">
    <source>
        <dbReference type="Proteomes" id="UP000235965"/>
    </source>
</evidence>
<comment type="subcellular location">
    <subcellularLocation>
        <location evidence="1">Nucleus</location>
    </subcellularLocation>
</comment>
<dbReference type="Gene3D" id="3.40.50.300">
    <property type="entry name" value="P-loop containing nucleotide triphosphate hydrolases"/>
    <property type="match status" value="1"/>
</dbReference>
<feature type="region of interest" description="Disordered" evidence="8">
    <location>
        <begin position="569"/>
        <end position="588"/>
    </location>
</feature>
<dbReference type="GO" id="GO:0005634">
    <property type="term" value="C:nucleus"/>
    <property type="evidence" value="ECO:0007669"/>
    <property type="project" value="UniProtKB-SubCell"/>
</dbReference>
<dbReference type="GO" id="GO:0033314">
    <property type="term" value="P:mitotic DNA replication checkpoint signaling"/>
    <property type="evidence" value="ECO:0007669"/>
    <property type="project" value="TreeGrafter"/>
</dbReference>
<keyword evidence="10" id="KW-1185">Reference proteome</keyword>
<name>A0A2J7PP75_9NEOP</name>
<dbReference type="EMBL" id="NEVH01023279">
    <property type="protein sequence ID" value="PNF18132.1"/>
    <property type="molecule type" value="Genomic_DNA"/>
</dbReference>
<dbReference type="GO" id="GO:0000077">
    <property type="term" value="P:DNA damage checkpoint signaling"/>
    <property type="evidence" value="ECO:0007669"/>
    <property type="project" value="TreeGrafter"/>
</dbReference>
<dbReference type="FunCoup" id="A0A2J7PP75">
    <property type="interactions" value="997"/>
</dbReference>
<dbReference type="GO" id="GO:0003682">
    <property type="term" value="F:chromatin binding"/>
    <property type="evidence" value="ECO:0007669"/>
    <property type="project" value="TreeGrafter"/>
</dbReference>
<sequence length="612" mass="69685">MACKSSWISTCFDKNESNKMSDIDSQRKLPHRDGVQRFNGSFTKEKVMTKDWLKEFAPKTPSDLLVSKPKLDQLNSWLQKASKTVGEASMLLITGPPGVGKSTALEVLTAMKNIQLVEWESSVDIDNSELAGSRNSTQSQAGKFEAFLMNSGRYISVLEIREGMKKLILVREFPNILILHPNLLQDILRRYHVMGRIPIVFSLPEQTEGSGGMFPKQFLEELNIHQISFNKVSDKSVMKALKRICMLNTGCDVPSAEVLEKIVGSVHGDIRSAVLQLYYECMQNKSRTREQHSALSTEQASHKKRNHITKPSTLPVGSSRKNSVNVCKKQLPANKTSQELESVGKDIQLPIFQRVGRLLYPKKSEEDAEFLAHDPEDIVAQTLSHPRKLFHMVLENYLKVFRDMNDSCRAIRYASDSDTMMSEFQERELTLPMALSTMTRGFMTCKSLVKRKWTPLTNQEYFTVIQRTRAVREKIIDIDPRYILVPRDAAMDILPIIYTGLSSRLDSYPYTNKICDISGIEAELTGQAEGRSNLQPALFTVTDSTSEIKVSSRKMLMVGKSWEKNMKDEERMTGTPYEIQESESDDENKISEEHVDAWIEDDIDFLDNFHHF</sequence>
<evidence type="ECO:0000256" key="3">
    <source>
        <dbReference type="ARBA" id="ARBA00022741"/>
    </source>
</evidence>
<evidence type="ECO:0000256" key="1">
    <source>
        <dbReference type="ARBA" id="ARBA00004123"/>
    </source>
</evidence>
<accession>A0A2J7PP75</accession>
<dbReference type="SUPFAM" id="SSF52540">
    <property type="entry name" value="P-loop containing nucleoside triphosphate hydrolases"/>
    <property type="match status" value="1"/>
</dbReference>
<dbReference type="PANTHER" id="PTHR12172:SF0">
    <property type="entry name" value="CELL CYCLE CHECKPOINT PROTEIN RAD17"/>
    <property type="match status" value="1"/>
</dbReference>
<comment type="caution">
    <text evidence="9">The sequence shown here is derived from an EMBL/GenBank/DDBJ whole genome shotgun (WGS) entry which is preliminary data.</text>
</comment>
<dbReference type="EMBL" id="NEVH01023279">
    <property type="protein sequence ID" value="PNF18129.1"/>
    <property type="molecule type" value="Genomic_DNA"/>
</dbReference>
<reference evidence="9 10" key="1">
    <citation type="submission" date="2017-12" db="EMBL/GenBank/DDBJ databases">
        <title>Hemimetabolous genomes reveal molecular basis of termite eusociality.</title>
        <authorList>
            <person name="Harrison M.C."/>
            <person name="Jongepier E."/>
            <person name="Robertson H.M."/>
            <person name="Arning N."/>
            <person name="Bitard-Feildel T."/>
            <person name="Chao H."/>
            <person name="Childers C.P."/>
            <person name="Dinh H."/>
            <person name="Doddapaneni H."/>
            <person name="Dugan S."/>
            <person name="Gowin J."/>
            <person name="Greiner C."/>
            <person name="Han Y."/>
            <person name="Hu H."/>
            <person name="Hughes D.S.T."/>
            <person name="Huylmans A.-K."/>
            <person name="Kemena C."/>
            <person name="Kremer L.P.M."/>
            <person name="Lee S.L."/>
            <person name="Lopez-Ezquerra A."/>
            <person name="Mallet L."/>
            <person name="Monroy-Kuhn J.M."/>
            <person name="Moser A."/>
            <person name="Murali S.C."/>
            <person name="Muzny D.M."/>
            <person name="Otani S."/>
            <person name="Piulachs M.-D."/>
            <person name="Poelchau M."/>
            <person name="Qu J."/>
            <person name="Schaub F."/>
            <person name="Wada-Katsumata A."/>
            <person name="Worley K.C."/>
            <person name="Xie Q."/>
            <person name="Ylla G."/>
            <person name="Poulsen M."/>
            <person name="Gibbs R.A."/>
            <person name="Schal C."/>
            <person name="Richards S."/>
            <person name="Belles X."/>
            <person name="Korb J."/>
            <person name="Bornberg-Bauer E."/>
        </authorList>
    </citation>
    <scope>NUCLEOTIDE SEQUENCE [LARGE SCALE GENOMIC DNA]</scope>
    <source>
        <tissue evidence="9">Whole body</tissue>
    </source>
</reference>